<evidence type="ECO:0000256" key="6">
    <source>
        <dbReference type="ARBA" id="ARBA00022793"/>
    </source>
</evidence>
<dbReference type="Pfam" id="PF03306">
    <property type="entry name" value="AAL_decarboxy"/>
    <property type="match status" value="1"/>
</dbReference>
<keyword evidence="8 9" id="KW-0456">Lyase</keyword>
<reference evidence="10 11" key="1">
    <citation type="submission" date="2013-10" db="EMBL/GenBank/DDBJ databases">
        <title>The Genome Sequence of Acinetobacter nectaris CIP 110549.</title>
        <authorList>
            <consortium name="The Broad Institute Genomics Platform"/>
            <consortium name="The Broad Institute Genome Sequencing Center for Infectious Disease"/>
            <person name="Cerqueira G."/>
            <person name="Feldgarden M."/>
            <person name="Courvalin P."/>
            <person name="Grillot-Courvalin C."/>
            <person name="Clermont D."/>
            <person name="Rocha E."/>
            <person name="Yoon E.-J."/>
            <person name="Nemec A."/>
            <person name="Young S.K."/>
            <person name="Zeng Q."/>
            <person name="Gargeya S."/>
            <person name="Fitzgerald M."/>
            <person name="Abouelleil A."/>
            <person name="Alvarado L."/>
            <person name="Berlin A.M."/>
            <person name="Chapman S.B."/>
            <person name="Gainer-Dewar J."/>
            <person name="Goldberg J."/>
            <person name="Gnerre S."/>
            <person name="Griggs A."/>
            <person name="Gujja S."/>
            <person name="Hansen M."/>
            <person name="Howarth C."/>
            <person name="Imamovic A."/>
            <person name="Ireland A."/>
            <person name="Larimer J."/>
            <person name="McCowan C."/>
            <person name="Murphy C."/>
            <person name="Pearson M."/>
            <person name="Poon T.W."/>
            <person name="Priest M."/>
            <person name="Roberts A."/>
            <person name="Saif S."/>
            <person name="Shea T."/>
            <person name="Sykes S."/>
            <person name="Wortman J."/>
            <person name="Nusbaum C."/>
            <person name="Birren B."/>
        </authorList>
    </citation>
    <scope>NUCLEOTIDE SEQUENCE [LARGE SCALE GENOMIC DNA]</scope>
    <source>
        <strain evidence="10 11">CIP 110549</strain>
    </source>
</reference>
<dbReference type="RefSeq" id="WP_023271886.1">
    <property type="nucleotide sequence ID" value="NZ_KI530712.1"/>
</dbReference>
<dbReference type="OrthoDB" id="8612680at2"/>
<dbReference type="CDD" id="cd17299">
    <property type="entry name" value="acetolactate_decarboxylase"/>
    <property type="match status" value="1"/>
</dbReference>
<dbReference type="UniPathway" id="UPA00626">
    <property type="reaction ID" value="UER00678"/>
</dbReference>
<dbReference type="eggNOG" id="COG3527">
    <property type="taxonomic scope" value="Bacteria"/>
</dbReference>
<sequence length="232" mass="26412">MSKIYQFSTIGALMSGYFYPDQNVSSVCSCSSIGLGCSERLNAELTILDGTPYTATAEQPIQVGTSNLHVPFYQVTDFDNYQEYTLAEATQDTLDQVVEKIIPLRNNFIALKIKAHFNELVLRRPYPSEKMRQIEEISDNQEVAKYKDISGYLIGFWTPEIFGRISVPGFHVHFLNDDLTISGHVLSYHFSSADLYIEEKRTIEIMNPNTNQFKDLDIDLESLDELVSKVEK</sequence>
<dbReference type="AlphaFoldDB" id="V2TGP6"/>
<evidence type="ECO:0000256" key="2">
    <source>
        <dbReference type="ARBA" id="ARBA00005170"/>
    </source>
</evidence>
<proteinExistence type="inferred from homology"/>
<evidence type="ECO:0000256" key="1">
    <source>
        <dbReference type="ARBA" id="ARBA00001784"/>
    </source>
</evidence>
<organism evidence="10 11">
    <name type="scientific">Acinetobacter nectaris CIP 110549</name>
    <dbReference type="NCBI Taxonomy" id="1392540"/>
    <lineage>
        <taxon>Bacteria</taxon>
        <taxon>Pseudomonadati</taxon>
        <taxon>Pseudomonadota</taxon>
        <taxon>Gammaproteobacteria</taxon>
        <taxon>Moraxellales</taxon>
        <taxon>Moraxellaceae</taxon>
        <taxon>Acinetobacter</taxon>
    </lineage>
</organism>
<evidence type="ECO:0000313" key="10">
    <source>
        <dbReference type="EMBL" id="ESK41293.1"/>
    </source>
</evidence>
<dbReference type="SUPFAM" id="SSF117856">
    <property type="entry name" value="AF0104/ALDC/Ptd012-like"/>
    <property type="match status" value="1"/>
</dbReference>
<dbReference type="Gene3D" id="3.30.1330.80">
    <property type="entry name" value="Hypothetical protein, similar to alpha- acetolactate decarboxylase, domain 2"/>
    <property type="match status" value="2"/>
</dbReference>
<dbReference type="PANTHER" id="PTHR35524:SF1">
    <property type="entry name" value="ALPHA-ACETOLACTATE DECARBOXYLASE"/>
    <property type="match status" value="1"/>
</dbReference>
<dbReference type="Proteomes" id="UP000023785">
    <property type="component" value="Unassembled WGS sequence"/>
</dbReference>
<dbReference type="HOGENOM" id="CLU_072561_0_0_6"/>
<dbReference type="EC" id="4.1.1.5" evidence="4 9"/>
<evidence type="ECO:0000256" key="4">
    <source>
        <dbReference type="ARBA" id="ARBA00013204"/>
    </source>
</evidence>
<dbReference type="InterPro" id="IPR005128">
    <property type="entry name" value="Acetolactate_a_deCO2ase"/>
</dbReference>
<protein>
    <recommendedName>
        <fullName evidence="5 9">Alpha-acetolactate decarboxylase</fullName>
        <ecNumber evidence="4 9">4.1.1.5</ecNumber>
    </recommendedName>
</protein>
<dbReference type="PANTHER" id="PTHR35524">
    <property type="entry name" value="ALPHA-ACETOLACTATE DECARBOXYLASE"/>
    <property type="match status" value="1"/>
</dbReference>
<evidence type="ECO:0000256" key="3">
    <source>
        <dbReference type="ARBA" id="ARBA00007106"/>
    </source>
</evidence>
<gene>
    <name evidence="10" type="ORF">P256_00283</name>
</gene>
<dbReference type="GO" id="GO:0047605">
    <property type="term" value="F:acetolactate decarboxylase activity"/>
    <property type="evidence" value="ECO:0007669"/>
    <property type="project" value="UniProtKB-UniRule"/>
</dbReference>
<keyword evidence="11" id="KW-1185">Reference proteome</keyword>
<evidence type="ECO:0000313" key="11">
    <source>
        <dbReference type="Proteomes" id="UP000023785"/>
    </source>
</evidence>
<dbReference type="GO" id="GO:0045151">
    <property type="term" value="P:acetoin biosynthetic process"/>
    <property type="evidence" value="ECO:0007669"/>
    <property type="project" value="UniProtKB-UniRule"/>
</dbReference>
<dbReference type="PIRSF" id="PIRSF001332">
    <property type="entry name" value="Acetolac_decarb"/>
    <property type="match status" value="1"/>
</dbReference>
<dbReference type="EMBL" id="AYER01000001">
    <property type="protein sequence ID" value="ESK41293.1"/>
    <property type="molecule type" value="Genomic_DNA"/>
</dbReference>
<keyword evidence="6 9" id="KW-0210">Decarboxylase</keyword>
<dbReference type="PATRIC" id="fig|1392540.3.peg.274"/>
<evidence type="ECO:0000256" key="5">
    <source>
        <dbReference type="ARBA" id="ARBA00020164"/>
    </source>
</evidence>
<comment type="catalytic activity">
    <reaction evidence="1 9">
        <text>(2S)-2-acetolactate + H(+) = (R)-acetoin + CO2</text>
        <dbReference type="Rhea" id="RHEA:21580"/>
        <dbReference type="ChEBI" id="CHEBI:15378"/>
        <dbReference type="ChEBI" id="CHEBI:15686"/>
        <dbReference type="ChEBI" id="CHEBI:16526"/>
        <dbReference type="ChEBI" id="CHEBI:58476"/>
        <dbReference type="EC" id="4.1.1.5"/>
    </reaction>
</comment>
<name>V2TGP6_9GAMM</name>
<comment type="caution">
    <text evidence="10">The sequence shown here is derived from an EMBL/GenBank/DDBJ whole genome shotgun (WGS) entry which is preliminary data.</text>
</comment>
<dbReference type="STRING" id="1392540.P256_00283"/>
<comment type="pathway">
    <text evidence="2 9">Polyol metabolism; (R,R)-butane-2,3-diol biosynthesis; (R,R)-butane-2,3-diol from pyruvate: step 2/3.</text>
</comment>
<keyword evidence="7 9" id="KW-0005">Acetoin biosynthesis</keyword>
<comment type="similarity">
    <text evidence="3 9">Belongs to the alpha-acetolactate decarboxylase family.</text>
</comment>
<evidence type="ECO:0000256" key="7">
    <source>
        <dbReference type="ARBA" id="ARBA00023061"/>
    </source>
</evidence>
<evidence type="ECO:0000256" key="9">
    <source>
        <dbReference type="PIRNR" id="PIRNR001332"/>
    </source>
</evidence>
<evidence type="ECO:0000256" key="8">
    <source>
        <dbReference type="ARBA" id="ARBA00023239"/>
    </source>
</evidence>
<accession>V2TGP6</accession>